<dbReference type="InterPro" id="IPR044517">
    <property type="entry name" value="PHOX1-4"/>
</dbReference>
<dbReference type="PROSITE" id="PS51745">
    <property type="entry name" value="PB1"/>
    <property type="match status" value="1"/>
</dbReference>
<organism evidence="6 7">
    <name type="scientific">Spirodela intermedia</name>
    <name type="common">Intermediate duckweed</name>
    <dbReference type="NCBI Taxonomy" id="51605"/>
    <lineage>
        <taxon>Eukaryota</taxon>
        <taxon>Viridiplantae</taxon>
        <taxon>Streptophyta</taxon>
        <taxon>Embryophyta</taxon>
        <taxon>Tracheophyta</taxon>
        <taxon>Spermatophyta</taxon>
        <taxon>Magnoliopsida</taxon>
        <taxon>Liliopsida</taxon>
        <taxon>Araceae</taxon>
        <taxon>Lemnoideae</taxon>
        <taxon>Spirodela</taxon>
    </lineage>
</organism>
<name>A0A7I8LL00_SPIIN</name>
<dbReference type="SUPFAM" id="SSF48452">
    <property type="entry name" value="TPR-like"/>
    <property type="match status" value="1"/>
</dbReference>
<keyword evidence="7" id="KW-1185">Reference proteome</keyword>
<evidence type="ECO:0000259" key="5">
    <source>
        <dbReference type="PROSITE" id="PS51745"/>
    </source>
</evidence>
<feature type="domain" description="PB1" evidence="5">
    <location>
        <begin position="232"/>
        <end position="311"/>
    </location>
</feature>
<feature type="compositionally biased region" description="Basic residues" evidence="4">
    <location>
        <begin position="1"/>
        <end position="13"/>
    </location>
</feature>
<keyword evidence="1" id="KW-0677">Repeat</keyword>
<sequence>MGKPVGKNKKKSGGAKVDGVGTKHGRPGEPQVGSPRNFDADMTIFIDMARELREEGNKLFQKRDYKGAILTYEKAVKLLPQAHADMAPLRSNLAACYMQLEPPDHHRAIEQCNLALEVSPRYSKALLKRARCYEAVDRVDFAMRDVDAVLSSEPSNATALELSERLRKGMEIRGIKLDPHSSSSPLPEPAPAKVRSKPRKKRSHRAEEVKVDAEKGAVKEEDKEEGRKVGPSSKVKLVLGEDIRFAMLPAECSILQLREIVRNRFPSTEGVLVKYRDQEGDLVTITTTEELRWAEESGDPQGSLRLYLAEVSPDQDPLFLPLSEITRKNSYLNLGSMQNGVYENGSIRSSGERETSCIEEWIVHFAQLFKNHVGFNSDAYLDLHELGMKLYSEAMEDVVTSEDAQEILGLAEKTFQEMAALALFNWGNVHMSRARKRLHLAEDHSSGESLLGQSKDAYEWARAEYTKAGKRFEEATRLKADFYEGFLALAQQQFEQAKLSWYYAVGSNVDLESWPSSEVMDLFNSAEDNIEKGTQLWEEAEENRLEGLAKPSDEKLLLQKMGMSGLFKEISTDEAAEQASNLRSQISLLWGTMLYERSVVEFKLKIPDWEECLAASIEKFKLVGASPTDLAVMIKNHCSNETAQEGLGFRIDEIVQAWNEMYDAKRWAIGAPSFRLEPLFRRRVPKLHHALEHASA</sequence>
<dbReference type="InterPro" id="IPR011990">
    <property type="entry name" value="TPR-like_helical_dom_sf"/>
</dbReference>
<dbReference type="Pfam" id="PF00564">
    <property type="entry name" value="PB1"/>
    <property type="match status" value="1"/>
</dbReference>
<feature type="compositionally biased region" description="Basic and acidic residues" evidence="4">
    <location>
        <begin position="205"/>
        <end position="228"/>
    </location>
</feature>
<dbReference type="Proteomes" id="UP000663760">
    <property type="component" value="Chromosome 18"/>
</dbReference>
<dbReference type="SMART" id="SM00028">
    <property type="entry name" value="TPR"/>
    <property type="match status" value="3"/>
</dbReference>
<dbReference type="AlphaFoldDB" id="A0A7I8LL00"/>
<dbReference type="PANTHER" id="PTHR46183">
    <property type="entry name" value="PROTEIN CLMP1"/>
    <property type="match status" value="1"/>
</dbReference>
<evidence type="ECO:0000313" key="6">
    <source>
        <dbReference type="EMBL" id="CAA7410562.1"/>
    </source>
</evidence>
<dbReference type="InterPro" id="IPR000270">
    <property type="entry name" value="PB1_dom"/>
</dbReference>
<dbReference type="InterPro" id="IPR053793">
    <property type="entry name" value="PB1-like"/>
</dbReference>
<dbReference type="OrthoDB" id="2942533at2759"/>
<feature type="region of interest" description="Disordered" evidence="4">
    <location>
        <begin position="1"/>
        <end position="37"/>
    </location>
</feature>
<feature type="region of interest" description="Disordered" evidence="4">
    <location>
        <begin position="175"/>
        <end position="232"/>
    </location>
</feature>
<dbReference type="SMART" id="SM00666">
    <property type="entry name" value="PB1"/>
    <property type="match status" value="1"/>
</dbReference>
<dbReference type="Gene3D" id="3.10.20.90">
    <property type="entry name" value="Phosphatidylinositol 3-kinase Catalytic Subunit, Chain A, domain 1"/>
    <property type="match status" value="1"/>
</dbReference>
<keyword evidence="2 3" id="KW-0802">TPR repeat</keyword>
<accession>A0A7I8LL00</accession>
<evidence type="ECO:0000313" key="7">
    <source>
        <dbReference type="Proteomes" id="UP000663760"/>
    </source>
</evidence>
<feature type="compositionally biased region" description="Basic residues" evidence="4">
    <location>
        <begin position="194"/>
        <end position="204"/>
    </location>
</feature>
<dbReference type="InterPro" id="IPR019734">
    <property type="entry name" value="TPR_rpt"/>
</dbReference>
<dbReference type="Gene3D" id="1.25.40.10">
    <property type="entry name" value="Tetratricopeptide repeat domain"/>
    <property type="match status" value="1"/>
</dbReference>
<gene>
    <name evidence="6" type="ORF">SI8410_18021240</name>
</gene>
<protein>
    <recommendedName>
        <fullName evidence="5">PB1 domain-containing protein</fullName>
    </recommendedName>
</protein>
<evidence type="ECO:0000256" key="3">
    <source>
        <dbReference type="PROSITE-ProRule" id="PRU00339"/>
    </source>
</evidence>
<dbReference type="EMBL" id="LR746281">
    <property type="protein sequence ID" value="CAA7410562.1"/>
    <property type="molecule type" value="Genomic_DNA"/>
</dbReference>
<evidence type="ECO:0000256" key="2">
    <source>
        <dbReference type="ARBA" id="ARBA00022803"/>
    </source>
</evidence>
<dbReference type="SUPFAM" id="SSF54277">
    <property type="entry name" value="CAD &amp; PB1 domains"/>
    <property type="match status" value="1"/>
</dbReference>
<feature type="repeat" description="TPR" evidence="3">
    <location>
        <begin position="49"/>
        <end position="82"/>
    </location>
</feature>
<proteinExistence type="predicted"/>
<dbReference type="PROSITE" id="PS50005">
    <property type="entry name" value="TPR"/>
    <property type="match status" value="1"/>
</dbReference>
<reference evidence="6" key="1">
    <citation type="submission" date="2020-02" db="EMBL/GenBank/DDBJ databases">
        <authorList>
            <person name="Scholz U."/>
            <person name="Mascher M."/>
            <person name="Fiebig A."/>
        </authorList>
    </citation>
    <scope>NUCLEOTIDE SEQUENCE</scope>
</reference>
<dbReference type="CDD" id="cd05992">
    <property type="entry name" value="PB1"/>
    <property type="match status" value="1"/>
</dbReference>
<evidence type="ECO:0000256" key="1">
    <source>
        <dbReference type="ARBA" id="ARBA00022737"/>
    </source>
</evidence>
<evidence type="ECO:0000256" key="4">
    <source>
        <dbReference type="SAM" id="MobiDB-lite"/>
    </source>
</evidence>
<dbReference type="PANTHER" id="PTHR46183:SF4">
    <property type="entry name" value="PROTEIN PHOX4"/>
    <property type="match status" value="1"/>
</dbReference>